<gene>
    <name evidence="1" type="ORF">RJ40_03800</name>
</gene>
<dbReference type="EMBL" id="CP036172">
    <property type="protein sequence ID" value="QSZ66679.1"/>
    <property type="molecule type" value="Genomic_DNA"/>
</dbReference>
<dbReference type="RefSeq" id="WP_265582036.1">
    <property type="nucleotide sequence ID" value="NZ_CP036172.1"/>
</dbReference>
<organism evidence="1 2">
    <name type="scientific">Methanofollis aquaemaris</name>
    <dbReference type="NCBI Taxonomy" id="126734"/>
    <lineage>
        <taxon>Archaea</taxon>
        <taxon>Methanobacteriati</taxon>
        <taxon>Methanobacteriota</taxon>
        <taxon>Stenosarchaea group</taxon>
        <taxon>Methanomicrobia</taxon>
        <taxon>Methanomicrobiales</taxon>
        <taxon>Methanomicrobiaceae</taxon>
        <taxon>Methanofollis</taxon>
    </lineage>
</organism>
<dbReference type="GeneID" id="76423455"/>
<keyword evidence="2" id="KW-1185">Reference proteome</keyword>
<sequence>MKRKDGDVPDDIIAAGEEIEVRCGYRPRKTCSEAHEGTGKGCATEKMILWPPCQTAGKDLYVVLCSTGQSRSGETGDRLAGAAGIKRGKFL</sequence>
<reference evidence="1" key="1">
    <citation type="journal article" date="2001" name="Int. J. Syst. Evol. Microbiol.">
        <title>Methanofollis aquaemaris sp. nov., a methanogen isolated from an aquaculture fish pond.</title>
        <authorList>
            <person name="Lai M.C."/>
            <person name="Chen S.C."/>
        </authorList>
    </citation>
    <scope>NUCLEOTIDE SEQUENCE</scope>
    <source>
        <strain evidence="1">N2F9704</strain>
    </source>
</reference>
<evidence type="ECO:0000313" key="1">
    <source>
        <dbReference type="EMBL" id="QSZ66679.1"/>
    </source>
</evidence>
<accession>A0A8A3S484</accession>
<reference evidence="1" key="2">
    <citation type="submission" date="2019-02" db="EMBL/GenBank/DDBJ databases">
        <authorList>
            <person name="Chen S.-C."/>
            <person name="Chien H.-H."/>
            <person name="Lai M.-C."/>
        </authorList>
    </citation>
    <scope>NUCLEOTIDE SEQUENCE</scope>
    <source>
        <strain evidence="1">N2F9704</strain>
    </source>
</reference>
<proteinExistence type="predicted"/>
<dbReference type="AlphaFoldDB" id="A0A8A3S484"/>
<dbReference type="Proteomes" id="UP001042704">
    <property type="component" value="Chromosome"/>
</dbReference>
<evidence type="ECO:0000313" key="2">
    <source>
        <dbReference type="Proteomes" id="UP001042704"/>
    </source>
</evidence>
<dbReference type="KEGG" id="maqe:RJ40_03800"/>
<protein>
    <submittedName>
        <fullName evidence="1">Uncharacterized protein</fullName>
    </submittedName>
</protein>
<name>A0A8A3S484_9EURY</name>